<evidence type="ECO:0000256" key="3">
    <source>
        <dbReference type="ARBA" id="ARBA00022989"/>
    </source>
</evidence>
<evidence type="ECO:0000256" key="2">
    <source>
        <dbReference type="ARBA" id="ARBA00022692"/>
    </source>
</evidence>
<evidence type="ECO:0000256" key="1">
    <source>
        <dbReference type="ARBA" id="ARBA00004651"/>
    </source>
</evidence>
<evidence type="ECO:0000256" key="4">
    <source>
        <dbReference type="ARBA" id="ARBA00023136"/>
    </source>
</evidence>
<comment type="caution">
    <text evidence="6">The sequence shown here is derived from an EMBL/GenBank/DDBJ whole genome shotgun (WGS) entry which is preliminary data.</text>
</comment>
<dbReference type="InterPro" id="IPR045863">
    <property type="entry name" value="CorA_TM1_TM2"/>
</dbReference>
<protein>
    <submittedName>
        <fullName evidence="6">Fkbp-type peptidyl-prolyl cis-trans isomerases 2</fullName>
        <ecNumber evidence="6">5.2.1.8</ecNumber>
    </submittedName>
</protein>
<keyword evidence="3 5" id="KW-1133">Transmembrane helix</keyword>
<dbReference type="SUPFAM" id="SSF144083">
    <property type="entry name" value="Magnesium transport protein CorA, transmembrane region"/>
    <property type="match status" value="1"/>
</dbReference>
<dbReference type="Proteomes" id="UP000052257">
    <property type="component" value="Unassembled WGS sequence"/>
</dbReference>
<reference evidence="6 7" key="1">
    <citation type="submission" date="2015-11" db="EMBL/GenBank/DDBJ databases">
        <authorList>
            <consortium name="Pathogen Informatics"/>
        </authorList>
    </citation>
    <scope>NUCLEOTIDE SEQUENCE [LARGE SCALE GENOMIC DNA]</scope>
    <source>
        <strain evidence="6 7">006A-0191</strain>
    </source>
</reference>
<dbReference type="Pfam" id="PF01544">
    <property type="entry name" value="CorA"/>
    <property type="match status" value="1"/>
</dbReference>
<dbReference type="PANTHER" id="PTHR46494">
    <property type="entry name" value="CORA FAMILY METAL ION TRANSPORTER (EUROFUNG)"/>
    <property type="match status" value="1"/>
</dbReference>
<dbReference type="RefSeq" id="WP_059431236.1">
    <property type="nucleotide sequence ID" value="NZ_FAUW01000004.1"/>
</dbReference>
<dbReference type="GO" id="GO:0000287">
    <property type="term" value="F:magnesium ion binding"/>
    <property type="evidence" value="ECO:0007669"/>
    <property type="project" value="TreeGrafter"/>
</dbReference>
<comment type="subcellular location">
    <subcellularLocation>
        <location evidence="1">Cell membrane</location>
        <topology evidence="1">Multi-pass membrane protein</topology>
    </subcellularLocation>
</comment>
<feature type="transmembrane region" description="Helical" evidence="5">
    <location>
        <begin position="181"/>
        <end position="203"/>
    </location>
</feature>
<dbReference type="Gene3D" id="1.20.58.340">
    <property type="entry name" value="Magnesium transport protein CorA, transmembrane region"/>
    <property type="match status" value="1"/>
</dbReference>
<dbReference type="GO" id="GO:0015095">
    <property type="term" value="F:magnesium ion transmembrane transporter activity"/>
    <property type="evidence" value="ECO:0007669"/>
    <property type="project" value="TreeGrafter"/>
</dbReference>
<gene>
    <name evidence="6" type="primary">slyD_2</name>
    <name evidence="6" type="ORF">ERS739220_01512</name>
</gene>
<feature type="transmembrane region" description="Helical" evidence="5">
    <location>
        <begin position="215"/>
        <end position="235"/>
    </location>
</feature>
<dbReference type="InterPro" id="IPR002523">
    <property type="entry name" value="MgTranspt_CorA/ZnTranspt_ZntB"/>
</dbReference>
<proteinExistence type="predicted"/>
<organism evidence="6 7">
    <name type="scientific">Campylobacter hyointestinalis subsp. hyointestinalis</name>
    <dbReference type="NCBI Taxonomy" id="91352"/>
    <lineage>
        <taxon>Bacteria</taxon>
        <taxon>Pseudomonadati</taxon>
        <taxon>Campylobacterota</taxon>
        <taxon>Epsilonproteobacteria</taxon>
        <taxon>Campylobacterales</taxon>
        <taxon>Campylobacteraceae</taxon>
        <taxon>Campylobacter</taxon>
    </lineage>
</organism>
<dbReference type="GO" id="GO:0050897">
    <property type="term" value="F:cobalt ion binding"/>
    <property type="evidence" value="ECO:0007669"/>
    <property type="project" value="TreeGrafter"/>
</dbReference>
<dbReference type="AlphaFoldDB" id="A0A9W5ETF2"/>
<dbReference type="EC" id="5.2.1.8" evidence="6"/>
<dbReference type="GO" id="GO:0003755">
    <property type="term" value="F:peptidyl-prolyl cis-trans isomerase activity"/>
    <property type="evidence" value="ECO:0007669"/>
    <property type="project" value="UniProtKB-EC"/>
</dbReference>
<keyword evidence="4 5" id="KW-0472">Membrane</keyword>
<evidence type="ECO:0000256" key="5">
    <source>
        <dbReference type="SAM" id="Phobius"/>
    </source>
</evidence>
<sequence length="247" mass="29010">MINDEHRKKLEKVSSRSGYFSTENYKLLIISTDFHSQNAGFVFLGDEIFEKVQDKFIKTDFAKFKKAVDDALGYFKTTLDKYEEEVINIENVIYKNKFDSGFLSVYFKLKRNFSLLAILHEYFMVALNDFVDEFNGYKKEFKNDTQSLKRIDKIIDDTSSRLSIIFSYYNSIKDQKHSKNLYILTMISAFFLPLNLITGFFGMNTGDMFLSGANGTVMVFIAMIFFIAISMFWLFKFNKLKLYKIRL</sequence>
<name>A0A9W5ETF2_CAMHY</name>
<dbReference type="PANTHER" id="PTHR46494:SF3">
    <property type="entry name" value="ZINC TRANSPORT PROTEIN ZNTB"/>
    <property type="match status" value="1"/>
</dbReference>
<dbReference type="GO" id="GO:0015087">
    <property type="term" value="F:cobalt ion transmembrane transporter activity"/>
    <property type="evidence" value="ECO:0007669"/>
    <property type="project" value="TreeGrafter"/>
</dbReference>
<keyword evidence="6" id="KW-0413">Isomerase</keyword>
<evidence type="ECO:0000313" key="7">
    <source>
        <dbReference type="Proteomes" id="UP000052257"/>
    </source>
</evidence>
<evidence type="ECO:0000313" key="6">
    <source>
        <dbReference type="EMBL" id="CUU84622.1"/>
    </source>
</evidence>
<dbReference type="EMBL" id="FAUW01000004">
    <property type="protein sequence ID" value="CUU84622.1"/>
    <property type="molecule type" value="Genomic_DNA"/>
</dbReference>
<accession>A0A9W5ETF2</accession>
<keyword evidence="2 5" id="KW-0812">Transmembrane</keyword>
<dbReference type="GO" id="GO:0005886">
    <property type="term" value="C:plasma membrane"/>
    <property type="evidence" value="ECO:0007669"/>
    <property type="project" value="UniProtKB-SubCell"/>
</dbReference>